<dbReference type="OrthoDB" id="4240385at2"/>
<dbReference type="AlphaFoldDB" id="A0A239LV21"/>
<gene>
    <name evidence="2" type="ORF">SAMN05216252_12197</name>
</gene>
<dbReference type="Gene3D" id="2.30.30.40">
    <property type="entry name" value="SH3 Domains"/>
    <property type="match status" value="1"/>
</dbReference>
<name>A0A239LV21_9ACTN</name>
<feature type="chain" id="PRO_5039060189" description="SH3 domain-containing protein" evidence="1">
    <location>
        <begin position="31"/>
        <end position="117"/>
    </location>
</feature>
<proteinExistence type="predicted"/>
<dbReference type="EMBL" id="FZOF01000021">
    <property type="protein sequence ID" value="SNT34100.1"/>
    <property type="molecule type" value="Genomic_DNA"/>
</dbReference>
<protein>
    <recommendedName>
        <fullName evidence="4">SH3 domain-containing protein</fullName>
    </recommendedName>
</protein>
<evidence type="ECO:0000256" key="1">
    <source>
        <dbReference type="SAM" id="SignalP"/>
    </source>
</evidence>
<keyword evidence="1" id="KW-0732">Signal</keyword>
<accession>A0A239LV21</accession>
<evidence type="ECO:0000313" key="2">
    <source>
        <dbReference type="EMBL" id="SNT34100.1"/>
    </source>
</evidence>
<dbReference type="Proteomes" id="UP000198280">
    <property type="component" value="Unassembled WGS sequence"/>
</dbReference>
<organism evidence="2 3">
    <name type="scientific">Actinacidiphila glaucinigra</name>
    <dbReference type="NCBI Taxonomy" id="235986"/>
    <lineage>
        <taxon>Bacteria</taxon>
        <taxon>Bacillati</taxon>
        <taxon>Actinomycetota</taxon>
        <taxon>Actinomycetes</taxon>
        <taxon>Kitasatosporales</taxon>
        <taxon>Streptomycetaceae</taxon>
        <taxon>Actinacidiphila</taxon>
    </lineage>
</organism>
<feature type="signal peptide" evidence="1">
    <location>
        <begin position="1"/>
        <end position="30"/>
    </location>
</feature>
<evidence type="ECO:0008006" key="4">
    <source>
        <dbReference type="Google" id="ProtNLM"/>
    </source>
</evidence>
<keyword evidence="3" id="KW-1185">Reference proteome</keyword>
<reference evidence="2 3" key="1">
    <citation type="submission" date="2017-06" db="EMBL/GenBank/DDBJ databases">
        <authorList>
            <person name="Kim H.J."/>
            <person name="Triplett B.A."/>
        </authorList>
    </citation>
    <scope>NUCLEOTIDE SEQUENCE [LARGE SCALE GENOMIC DNA]</scope>
    <source>
        <strain evidence="2 3">CGMCC 4.1858</strain>
    </source>
</reference>
<evidence type="ECO:0000313" key="3">
    <source>
        <dbReference type="Proteomes" id="UP000198280"/>
    </source>
</evidence>
<sequence length="117" mass="12305">MKINRSIAALAATAALLVGGSVALAPTASAVGSSACTWSPSPLTFKIDGNGVNYRTGPSTGYASQGLLYRSDGYIFRVQCYGAKNQWAYGYLTKRSVTGLAKGRTGWISTPLLGWYS</sequence>
<dbReference type="RefSeq" id="WP_089227208.1">
    <property type="nucleotide sequence ID" value="NZ_FZOF01000021.1"/>
</dbReference>